<reference evidence="5" key="1">
    <citation type="submission" date="2021-01" db="EMBL/GenBank/DDBJ databases">
        <authorList>
            <person name="Corre E."/>
            <person name="Pelletier E."/>
            <person name="Niang G."/>
            <person name="Scheremetjew M."/>
            <person name="Finn R."/>
            <person name="Kale V."/>
            <person name="Holt S."/>
            <person name="Cochrane G."/>
            <person name="Meng A."/>
            <person name="Brown T."/>
            <person name="Cohen L."/>
        </authorList>
    </citation>
    <scope>NUCLEOTIDE SEQUENCE</scope>
    <source>
        <strain evidence="5">CCMP645</strain>
    </source>
</reference>
<name>A0A7S4ERZ1_CHRCT</name>
<dbReference type="EMBL" id="HBIZ01000740">
    <property type="protein sequence ID" value="CAE0747823.1"/>
    <property type="molecule type" value="Transcribed_RNA"/>
</dbReference>
<comment type="similarity">
    <text evidence="1">Belongs to the aspartyl/asparaginyl beta-hydroxylase family.</text>
</comment>
<dbReference type="GO" id="GO:0051213">
    <property type="term" value="F:dioxygenase activity"/>
    <property type="evidence" value="ECO:0007669"/>
    <property type="project" value="UniProtKB-KW"/>
</dbReference>
<evidence type="ECO:0000256" key="2">
    <source>
        <dbReference type="ARBA" id="ARBA00022964"/>
    </source>
</evidence>
<evidence type="ECO:0000256" key="3">
    <source>
        <dbReference type="ARBA" id="ARBA00023002"/>
    </source>
</evidence>
<dbReference type="InterPro" id="IPR027443">
    <property type="entry name" value="IPNS-like_sf"/>
</dbReference>
<dbReference type="PANTHER" id="PTHR46332">
    <property type="entry name" value="ASPARTATE BETA-HYDROXYLASE DOMAIN-CONTAINING PROTEIN 2"/>
    <property type="match status" value="1"/>
</dbReference>
<evidence type="ECO:0000259" key="4">
    <source>
        <dbReference type="Pfam" id="PF05118"/>
    </source>
</evidence>
<keyword evidence="3" id="KW-0560">Oxidoreductase</keyword>
<feature type="domain" description="Aspartyl/asparaginy/proline hydroxylase" evidence="4">
    <location>
        <begin position="89"/>
        <end position="253"/>
    </location>
</feature>
<dbReference type="AlphaFoldDB" id="A0A7S4ERZ1"/>
<dbReference type="InterPro" id="IPR007803">
    <property type="entry name" value="Asp/Arg/Pro-Hydrxlase"/>
</dbReference>
<evidence type="ECO:0000313" key="5">
    <source>
        <dbReference type="EMBL" id="CAE0747823.1"/>
    </source>
</evidence>
<dbReference type="PANTHER" id="PTHR46332:SF5">
    <property type="entry name" value="ASPARTATE BETA-HYDROXYLASE DOMAIN CONTAINING 2"/>
    <property type="match status" value="1"/>
</dbReference>
<gene>
    <name evidence="5" type="ORF">PCAR00345_LOCUS405</name>
</gene>
<evidence type="ECO:0000256" key="1">
    <source>
        <dbReference type="ARBA" id="ARBA00007730"/>
    </source>
</evidence>
<dbReference type="Gene3D" id="2.60.120.330">
    <property type="entry name" value="B-lactam Antibiotic, Isopenicillin N Synthase, Chain"/>
    <property type="match status" value="1"/>
</dbReference>
<protein>
    <recommendedName>
        <fullName evidence="4">Aspartyl/asparaginy/proline hydroxylase domain-containing protein</fullName>
    </recommendedName>
</protein>
<sequence>MWARVEKVLSQYCLSPLAMAASRKWVKQMADPSAEELSRLRAWMLMRVNGKERATPLSTWQLGCPEILSGLRAQPVWDSASLACLRPFEEQADAIRAELLALRSHRGFQPLKIPNWASRNKIAAPDGAGAVSHDAGDWNVFYLHLHEVQFPENCARCPITTGLLKSLPRSYQHAFFSALTPGTHIVKHHGPTNKKLRVHLPLIGASGAKLRVADETHELVEGKAFAFDDSFEHEAWHHGDATRIVLVFDLWHPDLSDREVQFFSFLQRSRMRAEMAAERASRVAAADAADGGKPAGLSDGDNFFKLLQDAKDLLPDNDWWV</sequence>
<accession>A0A7S4ERZ1</accession>
<dbReference type="GO" id="GO:0016020">
    <property type="term" value="C:membrane"/>
    <property type="evidence" value="ECO:0007669"/>
    <property type="project" value="TreeGrafter"/>
</dbReference>
<keyword evidence="2" id="KW-0223">Dioxygenase</keyword>
<dbReference type="SUPFAM" id="SSF51197">
    <property type="entry name" value="Clavaminate synthase-like"/>
    <property type="match status" value="1"/>
</dbReference>
<proteinExistence type="inferred from homology"/>
<dbReference type="InterPro" id="IPR051821">
    <property type="entry name" value="Asp/Asn_beta-hydroxylase"/>
</dbReference>
<dbReference type="Pfam" id="PF05118">
    <property type="entry name" value="Asp_Arg_Hydrox"/>
    <property type="match status" value="1"/>
</dbReference>
<organism evidence="5">
    <name type="scientific">Chrysotila carterae</name>
    <name type="common">Marine alga</name>
    <name type="synonym">Syracosphaera carterae</name>
    <dbReference type="NCBI Taxonomy" id="13221"/>
    <lineage>
        <taxon>Eukaryota</taxon>
        <taxon>Haptista</taxon>
        <taxon>Haptophyta</taxon>
        <taxon>Prymnesiophyceae</taxon>
        <taxon>Isochrysidales</taxon>
        <taxon>Isochrysidaceae</taxon>
        <taxon>Chrysotila</taxon>
    </lineage>
</organism>